<evidence type="ECO:0000313" key="4">
    <source>
        <dbReference type="Proteomes" id="UP001055185"/>
    </source>
</evidence>
<reference evidence="3" key="1">
    <citation type="journal article" date="2022" name="Int. J. Syst. Evol. Microbiol.">
        <title>Genome-based, phenotypic and chemotaxonomic classification of Faecalibacterium strains: proposal of three novel species Faecalibacterium duncaniae sp. nov., Faecalibacterium hattorii sp. nov. and Faecalibacterium gallinarum sp. nov. .</title>
        <authorList>
            <person name="Sakamoto M."/>
            <person name="Sakurai N."/>
            <person name="Tanno H."/>
            <person name="Iino T."/>
            <person name="Ohkuma M."/>
            <person name="Endo A."/>
        </authorList>
    </citation>
    <scope>NUCLEOTIDE SEQUENCE</scope>
    <source>
        <strain evidence="3">JCM 17207</strain>
    </source>
</reference>
<dbReference type="RefSeq" id="WP_238317687.1">
    <property type="nucleotide sequence ID" value="NZ_BQKV01000098.1"/>
</dbReference>
<dbReference type="InterPro" id="IPR050922">
    <property type="entry name" value="LytR/CpsA/Psr_CW_biosynth"/>
</dbReference>
<dbReference type="PANTHER" id="PTHR33392:SF6">
    <property type="entry name" value="POLYISOPRENYL-TEICHOIC ACID--PEPTIDOGLYCAN TEICHOIC ACID TRANSFERASE TAGU"/>
    <property type="match status" value="1"/>
</dbReference>
<sequence length="338" mass="37273">MSGYEKKRISRRDFCKAAGAAALVLAALGGGAYGLQVWENAQGAETSPTGTGSDHRRPVAQKELTYSGKTYRQKSKVESYLFLGIDVMGKAVGTESYIAGGQADTQILLVLDHEAQTWQMLQFNRDSMVEVPVLSMMGTVPYTIRQQLALAHAYGNGREQSCENNVLAVSMLLGGQDIDGYFALNMGGIGILVDLVGGVPLTVTSDFSAIDPTLIESETITLNGDQALEYVRSRQYVDDQTNLARMDRQRQFLSAFEAQVRRQQPEFAVDAYDALSEYAITNIAAGPAVQLADKLQRYQKLPLLTIEGENTVEDGYWAYYLNEDSLQQTILQLFYQEI</sequence>
<proteinExistence type="inferred from homology"/>
<keyword evidence="4" id="KW-1185">Reference proteome</keyword>
<evidence type="ECO:0000313" key="3">
    <source>
        <dbReference type="EMBL" id="GJN65471.1"/>
    </source>
</evidence>
<dbReference type="EMBL" id="BQKV01000098">
    <property type="protein sequence ID" value="GJN65471.1"/>
    <property type="molecule type" value="Genomic_DNA"/>
</dbReference>
<comment type="similarity">
    <text evidence="1">Belongs to the LytR/CpsA/Psr (LCP) family.</text>
</comment>
<dbReference type="InterPro" id="IPR004474">
    <property type="entry name" value="LytR_CpsA_psr"/>
</dbReference>
<dbReference type="Pfam" id="PF03816">
    <property type="entry name" value="LytR_cpsA_psr"/>
    <property type="match status" value="1"/>
</dbReference>
<protein>
    <recommendedName>
        <fullName evidence="2">Cell envelope-related transcriptional attenuator domain-containing protein</fullName>
    </recommendedName>
</protein>
<comment type="caution">
    <text evidence="3">The sequence shown here is derived from an EMBL/GenBank/DDBJ whole genome shotgun (WGS) entry which is preliminary data.</text>
</comment>
<dbReference type="PROSITE" id="PS51318">
    <property type="entry name" value="TAT"/>
    <property type="match status" value="1"/>
</dbReference>
<gene>
    <name evidence="3" type="ORF">JCM17207_20960</name>
</gene>
<feature type="domain" description="Cell envelope-related transcriptional attenuator" evidence="2">
    <location>
        <begin position="103"/>
        <end position="259"/>
    </location>
</feature>
<evidence type="ECO:0000259" key="2">
    <source>
        <dbReference type="Pfam" id="PF03816"/>
    </source>
</evidence>
<organism evidence="3 4">
    <name type="scientific">Faecalibacterium gallinarum</name>
    <dbReference type="NCBI Taxonomy" id="2903556"/>
    <lineage>
        <taxon>Bacteria</taxon>
        <taxon>Bacillati</taxon>
        <taxon>Bacillota</taxon>
        <taxon>Clostridia</taxon>
        <taxon>Eubacteriales</taxon>
        <taxon>Oscillospiraceae</taxon>
        <taxon>Faecalibacterium</taxon>
    </lineage>
</organism>
<name>A0AA37IZX8_9FIRM</name>
<accession>A0AA37IZX8</accession>
<dbReference type="NCBIfam" id="TIGR00350">
    <property type="entry name" value="lytR_cpsA_psr"/>
    <property type="match status" value="1"/>
</dbReference>
<dbReference type="AlphaFoldDB" id="A0AA37IZX8"/>
<dbReference type="Proteomes" id="UP001055185">
    <property type="component" value="Unassembled WGS sequence"/>
</dbReference>
<dbReference type="PANTHER" id="PTHR33392">
    <property type="entry name" value="POLYISOPRENYL-TEICHOIC ACID--PEPTIDOGLYCAN TEICHOIC ACID TRANSFERASE TAGU"/>
    <property type="match status" value="1"/>
</dbReference>
<evidence type="ECO:0000256" key="1">
    <source>
        <dbReference type="ARBA" id="ARBA00006068"/>
    </source>
</evidence>
<dbReference type="Gene3D" id="3.40.630.190">
    <property type="entry name" value="LCP protein"/>
    <property type="match status" value="1"/>
</dbReference>
<dbReference type="InterPro" id="IPR006311">
    <property type="entry name" value="TAT_signal"/>
</dbReference>